<gene>
    <name evidence="2" type="ORF">PV05_00514</name>
</gene>
<dbReference type="AlphaFoldDB" id="A0A0D2FJG7"/>
<proteinExistence type="predicted"/>
<sequence length="173" mass="19648">MRAKIWSQWEKKFKTVDVELDRQAPCCLISQGLLEQAGLDHPSHNEVQCPKKCHQETIKLSVRENQTPAGCRGRQACVITFCILECKEPFALMTGQEELWMEEAPSKTIAILVREKRSKAKKEAIARQLPAKEAQVAEKERQQSQKSNRQPDGQSQAQGVQPHAPQHQGNQRK</sequence>
<feature type="compositionally biased region" description="Polar residues" evidence="1">
    <location>
        <begin position="144"/>
        <end position="159"/>
    </location>
</feature>
<name>A0A0D2FJG7_9EURO</name>
<organism evidence="2 3">
    <name type="scientific">Exophiala xenobiotica</name>
    <dbReference type="NCBI Taxonomy" id="348802"/>
    <lineage>
        <taxon>Eukaryota</taxon>
        <taxon>Fungi</taxon>
        <taxon>Dikarya</taxon>
        <taxon>Ascomycota</taxon>
        <taxon>Pezizomycotina</taxon>
        <taxon>Eurotiomycetes</taxon>
        <taxon>Chaetothyriomycetidae</taxon>
        <taxon>Chaetothyriales</taxon>
        <taxon>Herpotrichiellaceae</taxon>
        <taxon>Exophiala</taxon>
    </lineage>
</organism>
<evidence type="ECO:0000313" key="3">
    <source>
        <dbReference type="Proteomes" id="UP000054342"/>
    </source>
</evidence>
<evidence type="ECO:0000256" key="1">
    <source>
        <dbReference type="SAM" id="MobiDB-lite"/>
    </source>
</evidence>
<protein>
    <submittedName>
        <fullName evidence="2">Uncharacterized protein</fullName>
    </submittedName>
</protein>
<accession>A0A0D2FJG7</accession>
<dbReference type="Proteomes" id="UP000054342">
    <property type="component" value="Unassembled WGS sequence"/>
</dbReference>
<dbReference type="RefSeq" id="XP_013320868.1">
    <property type="nucleotide sequence ID" value="XM_013465414.1"/>
</dbReference>
<keyword evidence="3" id="KW-1185">Reference proteome</keyword>
<reference evidence="2 3" key="1">
    <citation type="submission" date="2015-01" db="EMBL/GenBank/DDBJ databases">
        <title>The Genome Sequence of Exophiala xenobiotica CBS118157.</title>
        <authorList>
            <consortium name="The Broad Institute Genomics Platform"/>
            <person name="Cuomo C."/>
            <person name="de Hoog S."/>
            <person name="Gorbushina A."/>
            <person name="Stielow B."/>
            <person name="Teixiera M."/>
            <person name="Abouelleil A."/>
            <person name="Chapman S.B."/>
            <person name="Priest M."/>
            <person name="Young S.K."/>
            <person name="Wortman J."/>
            <person name="Nusbaum C."/>
            <person name="Birren B."/>
        </authorList>
    </citation>
    <scope>NUCLEOTIDE SEQUENCE [LARGE SCALE GENOMIC DNA]</scope>
    <source>
        <strain evidence="2 3">CBS 118157</strain>
    </source>
</reference>
<feature type="region of interest" description="Disordered" evidence="1">
    <location>
        <begin position="120"/>
        <end position="173"/>
    </location>
</feature>
<dbReference type="EMBL" id="KN847317">
    <property type="protein sequence ID" value="KIW60284.1"/>
    <property type="molecule type" value="Genomic_DNA"/>
</dbReference>
<dbReference type="GeneID" id="25322422"/>
<dbReference type="HOGENOM" id="CLU_1547590_0_0_1"/>
<evidence type="ECO:0000313" key="2">
    <source>
        <dbReference type="EMBL" id="KIW60284.1"/>
    </source>
</evidence>